<dbReference type="OrthoDB" id="885920at2759"/>
<keyword evidence="3" id="KW-0805">Transcription regulation</keyword>
<proteinExistence type="predicted"/>
<keyword evidence="10" id="KW-1185">Reference proteome</keyword>
<evidence type="ECO:0000313" key="10">
    <source>
        <dbReference type="Proteomes" id="UP000325081"/>
    </source>
</evidence>
<dbReference type="Gene3D" id="3.30.730.10">
    <property type="entry name" value="AP2/ERF domain"/>
    <property type="match status" value="1"/>
</dbReference>
<comment type="caution">
    <text evidence="9">The sequence shown here is derived from an EMBL/GenBank/DDBJ whole genome shotgun (WGS) entry which is preliminary data.</text>
</comment>
<dbReference type="InterPro" id="IPR001471">
    <property type="entry name" value="AP2/ERF_dom"/>
</dbReference>
<sequence length="195" mass="21434">QKIRVSFAESSSEESDAAASAGSKRKTHGVVVRRKKSKPKEKSPPGLRIRLKMKPNSPEKELLPLGVQRRKRGKYASEIKNPLTKKRIWLGTFATADEAGAAYLAKKEEFEEKLRAKQARDCARRGKKLANRESPTSVLKVVAAEGGISGGEAAAEFGFFRGVRVLDENGCLLGEFRRLDDLSILADENGVILAR</sequence>
<evidence type="ECO:0000256" key="7">
    <source>
        <dbReference type="SAM" id="MobiDB-lite"/>
    </source>
</evidence>
<evidence type="ECO:0000256" key="4">
    <source>
        <dbReference type="ARBA" id="ARBA00023125"/>
    </source>
</evidence>
<keyword evidence="5" id="KW-0804">Transcription</keyword>
<keyword evidence="2" id="KW-0936">Ethylene signaling pathway</keyword>
<dbReference type="GO" id="GO:0003677">
    <property type="term" value="F:DNA binding"/>
    <property type="evidence" value="ECO:0007669"/>
    <property type="project" value="UniProtKB-KW"/>
</dbReference>
<evidence type="ECO:0000256" key="5">
    <source>
        <dbReference type="ARBA" id="ARBA00023163"/>
    </source>
</evidence>
<keyword evidence="4 9" id="KW-0238">DNA-binding</keyword>
<dbReference type="GO" id="GO:0003700">
    <property type="term" value="F:DNA-binding transcription factor activity"/>
    <property type="evidence" value="ECO:0007669"/>
    <property type="project" value="InterPro"/>
</dbReference>
<feature type="compositionally biased region" description="Basic residues" evidence="7">
    <location>
        <begin position="23"/>
        <end position="39"/>
    </location>
</feature>
<feature type="non-terminal residue" evidence="9">
    <location>
        <position position="1"/>
    </location>
</feature>
<evidence type="ECO:0000256" key="3">
    <source>
        <dbReference type="ARBA" id="ARBA00023015"/>
    </source>
</evidence>
<comment type="subcellular location">
    <subcellularLocation>
        <location evidence="1">Nucleus</location>
    </subcellularLocation>
</comment>
<dbReference type="PROSITE" id="PS51032">
    <property type="entry name" value="AP2_ERF"/>
    <property type="match status" value="1"/>
</dbReference>
<dbReference type="SUPFAM" id="SSF54171">
    <property type="entry name" value="DNA-binding domain"/>
    <property type="match status" value="1"/>
</dbReference>
<feature type="compositionally biased region" description="Low complexity" evidence="7">
    <location>
        <begin position="1"/>
        <end position="10"/>
    </location>
</feature>
<dbReference type="GO" id="GO:0005634">
    <property type="term" value="C:nucleus"/>
    <property type="evidence" value="ECO:0007669"/>
    <property type="project" value="UniProtKB-SubCell"/>
</dbReference>
<dbReference type="InterPro" id="IPR036955">
    <property type="entry name" value="AP2/ERF_dom_sf"/>
</dbReference>
<name>A0A5A7QS58_STRAF</name>
<gene>
    <name evidence="9" type="ORF">STAS_24870</name>
</gene>
<dbReference type="InterPro" id="IPR016177">
    <property type="entry name" value="DNA-bd_dom_sf"/>
</dbReference>
<dbReference type="SMART" id="SM00380">
    <property type="entry name" value="AP2"/>
    <property type="match status" value="1"/>
</dbReference>
<evidence type="ECO:0000313" key="9">
    <source>
        <dbReference type="EMBL" id="GER47742.1"/>
    </source>
</evidence>
<dbReference type="CDD" id="cd00018">
    <property type="entry name" value="AP2"/>
    <property type="match status" value="1"/>
</dbReference>
<organism evidence="9 10">
    <name type="scientific">Striga asiatica</name>
    <name type="common">Asiatic witchweed</name>
    <name type="synonym">Buchnera asiatica</name>
    <dbReference type="NCBI Taxonomy" id="4170"/>
    <lineage>
        <taxon>Eukaryota</taxon>
        <taxon>Viridiplantae</taxon>
        <taxon>Streptophyta</taxon>
        <taxon>Embryophyta</taxon>
        <taxon>Tracheophyta</taxon>
        <taxon>Spermatophyta</taxon>
        <taxon>Magnoliopsida</taxon>
        <taxon>eudicotyledons</taxon>
        <taxon>Gunneridae</taxon>
        <taxon>Pentapetalae</taxon>
        <taxon>asterids</taxon>
        <taxon>lamiids</taxon>
        <taxon>Lamiales</taxon>
        <taxon>Orobanchaceae</taxon>
        <taxon>Buchnereae</taxon>
        <taxon>Striga</taxon>
    </lineage>
</organism>
<accession>A0A5A7QS58</accession>
<dbReference type="EMBL" id="BKCP01008051">
    <property type="protein sequence ID" value="GER47742.1"/>
    <property type="molecule type" value="Genomic_DNA"/>
</dbReference>
<reference evidence="10" key="1">
    <citation type="journal article" date="2019" name="Curr. Biol.">
        <title>Genome Sequence of Striga asiatica Provides Insight into the Evolution of Plant Parasitism.</title>
        <authorList>
            <person name="Yoshida S."/>
            <person name="Kim S."/>
            <person name="Wafula E.K."/>
            <person name="Tanskanen J."/>
            <person name="Kim Y.M."/>
            <person name="Honaas L."/>
            <person name="Yang Z."/>
            <person name="Spallek T."/>
            <person name="Conn C.E."/>
            <person name="Ichihashi Y."/>
            <person name="Cheong K."/>
            <person name="Cui S."/>
            <person name="Der J.P."/>
            <person name="Gundlach H."/>
            <person name="Jiao Y."/>
            <person name="Hori C."/>
            <person name="Ishida J.K."/>
            <person name="Kasahara H."/>
            <person name="Kiba T."/>
            <person name="Kim M.S."/>
            <person name="Koo N."/>
            <person name="Laohavisit A."/>
            <person name="Lee Y.H."/>
            <person name="Lumba S."/>
            <person name="McCourt P."/>
            <person name="Mortimer J.C."/>
            <person name="Mutuku J.M."/>
            <person name="Nomura T."/>
            <person name="Sasaki-Sekimoto Y."/>
            <person name="Seto Y."/>
            <person name="Wang Y."/>
            <person name="Wakatake T."/>
            <person name="Sakakibara H."/>
            <person name="Demura T."/>
            <person name="Yamaguchi S."/>
            <person name="Yoneyama K."/>
            <person name="Manabe R.I."/>
            <person name="Nelson D.C."/>
            <person name="Schulman A.H."/>
            <person name="Timko M.P."/>
            <person name="dePamphilis C.W."/>
            <person name="Choi D."/>
            <person name="Shirasu K."/>
        </authorList>
    </citation>
    <scope>NUCLEOTIDE SEQUENCE [LARGE SCALE GENOMIC DNA]</scope>
    <source>
        <strain evidence="10">cv. UVA1</strain>
    </source>
</reference>
<evidence type="ECO:0000256" key="2">
    <source>
        <dbReference type="ARBA" id="ARBA00022745"/>
    </source>
</evidence>
<dbReference type="PANTHER" id="PTHR31677">
    <property type="entry name" value="AP2 DOMAIN CLASS TRANSCRIPTION FACTOR"/>
    <property type="match status" value="1"/>
</dbReference>
<dbReference type="GO" id="GO:0009873">
    <property type="term" value="P:ethylene-activated signaling pathway"/>
    <property type="evidence" value="ECO:0007669"/>
    <property type="project" value="UniProtKB-KW"/>
</dbReference>
<keyword evidence="6" id="KW-0539">Nucleus</keyword>
<dbReference type="Proteomes" id="UP000325081">
    <property type="component" value="Unassembled WGS sequence"/>
</dbReference>
<feature type="region of interest" description="Disordered" evidence="7">
    <location>
        <begin position="1"/>
        <end position="64"/>
    </location>
</feature>
<dbReference type="AlphaFoldDB" id="A0A5A7QS58"/>
<evidence type="ECO:0000256" key="1">
    <source>
        <dbReference type="ARBA" id="ARBA00004123"/>
    </source>
</evidence>
<protein>
    <submittedName>
        <fullName evidence="9">Integrase-type DNA-binding superfamily protein</fullName>
    </submittedName>
</protein>
<evidence type="ECO:0000259" key="8">
    <source>
        <dbReference type="PROSITE" id="PS51032"/>
    </source>
</evidence>
<feature type="domain" description="AP2/ERF" evidence="8">
    <location>
        <begin position="63"/>
        <end position="133"/>
    </location>
</feature>
<dbReference type="PANTHER" id="PTHR31677:SF222">
    <property type="entry name" value="AP2_ERF DOMAIN-CONTAINING TRANSCRIPTION FACTOR"/>
    <property type="match status" value="1"/>
</dbReference>
<evidence type="ECO:0000256" key="6">
    <source>
        <dbReference type="ARBA" id="ARBA00023242"/>
    </source>
</evidence>